<keyword evidence="2" id="KW-0812">Transmembrane</keyword>
<keyword evidence="2" id="KW-0813">Transport</keyword>
<dbReference type="Pfam" id="PF07715">
    <property type="entry name" value="Plug"/>
    <property type="match status" value="1"/>
</dbReference>
<dbReference type="PANTHER" id="PTHR30069:SF29">
    <property type="entry name" value="HEMOGLOBIN AND HEMOGLOBIN-HAPTOGLOBIN-BINDING PROTEIN 1-RELATED"/>
    <property type="match status" value="1"/>
</dbReference>
<dbReference type="EMBL" id="JANDWZ010000001">
    <property type="protein sequence ID" value="MCP9563191.1"/>
    <property type="molecule type" value="Genomic_DNA"/>
</dbReference>
<evidence type="ECO:0000313" key="4">
    <source>
        <dbReference type="EMBL" id="MCP9563191.1"/>
    </source>
</evidence>
<dbReference type="GO" id="GO:0009279">
    <property type="term" value="C:cell outer membrane"/>
    <property type="evidence" value="ECO:0007669"/>
    <property type="project" value="UniProtKB-SubCell"/>
</dbReference>
<dbReference type="GO" id="GO:0044718">
    <property type="term" value="P:siderophore transmembrane transport"/>
    <property type="evidence" value="ECO:0007669"/>
    <property type="project" value="TreeGrafter"/>
</dbReference>
<keyword evidence="1" id="KW-0732">Signal</keyword>
<gene>
    <name evidence="4" type="ORF">NNC64_01190</name>
</gene>
<evidence type="ECO:0000256" key="2">
    <source>
        <dbReference type="PROSITE-ProRule" id="PRU01360"/>
    </source>
</evidence>
<reference evidence="4" key="1">
    <citation type="submission" date="2022-07" db="EMBL/GenBank/DDBJ databases">
        <title>Prevotella copri.</title>
        <authorList>
            <person name="Yang C."/>
        </authorList>
    </citation>
    <scope>NUCLEOTIDE SEQUENCE</scope>
    <source>
        <strain evidence="4">HF2107</strain>
    </source>
</reference>
<protein>
    <submittedName>
        <fullName evidence="4">Plug domain-containing protein</fullName>
    </submittedName>
</protein>
<keyword evidence="2" id="KW-0998">Cell outer membrane</keyword>
<keyword evidence="2" id="KW-0472">Membrane</keyword>
<dbReference type="SUPFAM" id="SSF56935">
    <property type="entry name" value="Porins"/>
    <property type="match status" value="1"/>
</dbReference>
<dbReference type="PROSITE" id="PS52016">
    <property type="entry name" value="TONB_DEPENDENT_REC_3"/>
    <property type="match status" value="1"/>
</dbReference>
<dbReference type="AlphaFoldDB" id="A0AAW5IK50"/>
<evidence type="ECO:0000259" key="3">
    <source>
        <dbReference type="Pfam" id="PF07715"/>
    </source>
</evidence>
<dbReference type="InterPro" id="IPR037066">
    <property type="entry name" value="Plug_dom_sf"/>
</dbReference>
<evidence type="ECO:0000256" key="1">
    <source>
        <dbReference type="ARBA" id="ARBA00022729"/>
    </source>
</evidence>
<dbReference type="GO" id="GO:0015344">
    <property type="term" value="F:siderophore uptake transmembrane transporter activity"/>
    <property type="evidence" value="ECO:0007669"/>
    <property type="project" value="TreeGrafter"/>
</dbReference>
<evidence type="ECO:0000313" key="5">
    <source>
        <dbReference type="Proteomes" id="UP001205531"/>
    </source>
</evidence>
<dbReference type="PANTHER" id="PTHR30069">
    <property type="entry name" value="TONB-DEPENDENT OUTER MEMBRANE RECEPTOR"/>
    <property type="match status" value="1"/>
</dbReference>
<comment type="subcellular location">
    <subcellularLocation>
        <location evidence="2">Cell outer membrane</location>
        <topology evidence="2">Multi-pass membrane protein</topology>
    </subcellularLocation>
</comment>
<name>A0AAW5IK50_9BACT</name>
<proteinExistence type="inferred from homology"/>
<comment type="caution">
    <text evidence="4">The sequence shown here is derived from an EMBL/GenBank/DDBJ whole genome shotgun (WGS) entry which is preliminary data.</text>
</comment>
<keyword evidence="2" id="KW-1134">Transmembrane beta strand</keyword>
<accession>A0AAW5IK50</accession>
<dbReference type="InterPro" id="IPR039426">
    <property type="entry name" value="TonB-dep_rcpt-like"/>
</dbReference>
<comment type="similarity">
    <text evidence="2">Belongs to the TonB-dependent receptor family.</text>
</comment>
<dbReference type="RefSeq" id="WP_254950007.1">
    <property type="nucleotide sequence ID" value="NZ_JANDWY010000001.1"/>
</dbReference>
<dbReference type="Gene3D" id="2.170.130.10">
    <property type="entry name" value="TonB-dependent receptor, plug domain"/>
    <property type="match status" value="1"/>
</dbReference>
<dbReference type="Proteomes" id="UP001205531">
    <property type="component" value="Unassembled WGS sequence"/>
</dbReference>
<feature type="domain" description="TonB-dependent receptor plug" evidence="3">
    <location>
        <begin position="555"/>
        <end position="656"/>
    </location>
</feature>
<sequence length="724" mass="82151">MRVAFILSLFVLWCSFGFAQLPKDFRTEQIHLELGKTKWNPGDTLEVNGVVTCLAANRFLPYSNYLYIELLNSQDSVLVRQRVDCKKGGSFRARIPTERIYSGSYYLRSYTNLMRNFSSESFAYQPVYIGSKPSSLKSLDNDEVSCYIYPTAGVLCPNRIQEVTASFLNSQGEPLESLPVALLNEAGDTISSVKTSISGFTVFHFIPLMGKRYSLSVNISGKDKRVLLPFADDKKMKVQCSVNGNKLFYEVLNAKGRLDNTELYLFSRENGVCKIDKFGESGVVLLTNSPKIITLFLTDKNHQILSETSIVCKYQYPQYVDSLINEAQRTFSNDTVVLAGNRYESIRFVSDSDKWVSHAESDLLYLSDYNSPLPFPKKVFQKRTSSRFADLQAWMNTARFKRFELSEALLKDSAIYTHLPEENMLIIGKVMSIDDLVLRGGKVVAYNTRNALVYDAPVDKEGRFRMAVDDFEDGDTFFLQPVNVREQPVNAAIHFEDMTFPPAFHLIESGTNRIFSIDESGAKKGKFKDQYLPEVVVKAKYRREKPLTSAEFYGVNYVDRDHIERHNYQTLLDILRSMPGVRVLYNSDVKAEKRFSLQSTRGNSALNGSSLVLLVDGTRQDYEIESVFEMPALEIESVKLLKPWETLAYVHGALEGAIYVKTRFGNRKAAVSKGTYYTPMGLSVVKKGNIKQIGQRKDNCRMLVDVVDGADIWSFEYPMTLNTK</sequence>
<organism evidence="4 5">
    <name type="scientific">Segatella copri</name>
    <dbReference type="NCBI Taxonomy" id="165179"/>
    <lineage>
        <taxon>Bacteria</taxon>
        <taxon>Pseudomonadati</taxon>
        <taxon>Bacteroidota</taxon>
        <taxon>Bacteroidia</taxon>
        <taxon>Bacteroidales</taxon>
        <taxon>Prevotellaceae</taxon>
        <taxon>Segatella</taxon>
    </lineage>
</organism>
<dbReference type="InterPro" id="IPR012910">
    <property type="entry name" value="Plug_dom"/>
</dbReference>